<dbReference type="InterPro" id="IPR050879">
    <property type="entry name" value="Acyltransferase_3"/>
</dbReference>
<dbReference type="PANTHER" id="PTHR23028:SF53">
    <property type="entry name" value="ACYL_TRANSF_3 DOMAIN-CONTAINING PROTEIN"/>
    <property type="match status" value="1"/>
</dbReference>
<keyword evidence="1" id="KW-0812">Transmembrane</keyword>
<dbReference type="eggNOG" id="COG1835">
    <property type="taxonomic scope" value="Bacteria"/>
</dbReference>
<feature type="transmembrane region" description="Helical" evidence="1">
    <location>
        <begin position="252"/>
        <end position="271"/>
    </location>
</feature>
<sequence length="697" mass="72722">MPSPPDLAERDVAARAVAGPAARARGFRRDVQGLRAVAVALVLAFHAGLPVPGGFVGVDVFFVVSGFLITGLIADEVARTGRLRLGRFYARRARRLLPAAALTLTAVVVATLVWLPVTRWREIAGDVVATALYVVNWRLADRSVDYLAEGAAASPVQHFWSLAVEEQFYVVWPLLVVALVALARMRGKRVTRRALVVGVAVVAWASVLWSVTLTGLDPARAYFVTTTRVWELAAGALLALLAHRVVRAPAGLLRAGGWAGLAMILLAAVLLDGGTPFPGTAALLPVGGTVLVLAAGLAGPGLRPLTAGVLQPVGAASYSLYLWHWPAVVVATSLAEGEPSTRALVIAVLVSVVPAVASYRFVERPLHTSARLRASTSRSALLGVACTLVGVLAAAGLLRAVPSTSDAAPPGAQVLRDGTWRGPDQGTDLDALVPALADATQDVADLYDQDCHQDAHGTAPDACTFGDPASGTVVALVGDSHAGQWQPPLAQIAQAEGWRLDTYTKGSCGLTSARTWLGTTDAPYTACGEWNDAVLAHLLADPPDVVVVSSNRAEVVGADDERLTGASEDRAAVAGLTASWSRLQAAGVPVVVLGDTPWVGIDAPECVAQHTDDWATACTLPVDVPARRSGVAQQRAAADALGLPMLDVTDLMCPDGTCPPIIGGVLVWRDADHVTASYARSLVPDLRDWLAPLVTGR</sequence>
<feature type="transmembrane region" description="Helical" evidence="1">
    <location>
        <begin position="221"/>
        <end position="240"/>
    </location>
</feature>
<dbReference type="GO" id="GO:0009103">
    <property type="term" value="P:lipopolysaccharide biosynthetic process"/>
    <property type="evidence" value="ECO:0007669"/>
    <property type="project" value="TreeGrafter"/>
</dbReference>
<dbReference type="Pfam" id="PF01757">
    <property type="entry name" value="Acyl_transf_3"/>
    <property type="match status" value="1"/>
</dbReference>
<keyword evidence="4" id="KW-0012">Acyltransferase</keyword>
<dbReference type="EMBL" id="CP002665">
    <property type="protein sequence ID" value="AEI12759.1"/>
    <property type="molecule type" value="Genomic_DNA"/>
</dbReference>
<dbReference type="InterPro" id="IPR043968">
    <property type="entry name" value="SGNH"/>
</dbReference>
<feature type="transmembrane region" description="Helical" evidence="1">
    <location>
        <begin position="277"/>
        <end position="298"/>
    </location>
</feature>
<dbReference type="KEGG" id="cga:Celgi_2259"/>
<dbReference type="AlphaFoldDB" id="F8A101"/>
<evidence type="ECO:0000313" key="4">
    <source>
        <dbReference type="EMBL" id="AEI12759.1"/>
    </source>
</evidence>
<evidence type="ECO:0000259" key="3">
    <source>
        <dbReference type="Pfam" id="PF19040"/>
    </source>
</evidence>
<dbReference type="RefSeq" id="WP_013884277.1">
    <property type="nucleotide sequence ID" value="NC_015671.1"/>
</dbReference>
<feature type="transmembrane region" description="Helical" evidence="1">
    <location>
        <begin position="305"/>
        <end position="323"/>
    </location>
</feature>
<feature type="domain" description="SGNH" evidence="3">
    <location>
        <begin position="450"/>
        <end position="686"/>
    </location>
</feature>
<feature type="transmembrane region" description="Helical" evidence="1">
    <location>
        <begin position="195"/>
        <end position="215"/>
    </location>
</feature>
<dbReference type="PANTHER" id="PTHR23028">
    <property type="entry name" value="ACETYLTRANSFERASE"/>
    <property type="match status" value="1"/>
</dbReference>
<dbReference type="Pfam" id="PF19040">
    <property type="entry name" value="SGNH"/>
    <property type="match status" value="1"/>
</dbReference>
<feature type="transmembrane region" description="Helical" evidence="1">
    <location>
        <begin position="33"/>
        <end position="49"/>
    </location>
</feature>
<dbReference type="GO" id="GO:0016747">
    <property type="term" value="F:acyltransferase activity, transferring groups other than amino-acyl groups"/>
    <property type="evidence" value="ECO:0007669"/>
    <property type="project" value="InterPro"/>
</dbReference>
<protein>
    <submittedName>
        <fullName evidence="4">Acyltransferase 3</fullName>
    </submittedName>
</protein>
<dbReference type="HOGENOM" id="CLU_005679_10_1_11"/>
<feature type="transmembrane region" description="Helical" evidence="1">
    <location>
        <begin position="343"/>
        <end position="362"/>
    </location>
</feature>
<accession>F8A101</accession>
<keyword evidence="5" id="KW-1185">Reference proteome</keyword>
<reference evidence="5" key="1">
    <citation type="submission" date="2011-04" db="EMBL/GenBank/DDBJ databases">
        <title>Complete sequence of Cellvibrio gilvus ATCC 13127.</title>
        <authorList>
            <person name="Lucas S."/>
            <person name="Han J."/>
            <person name="Lapidus A."/>
            <person name="Cheng J.-F."/>
            <person name="Goodwin L."/>
            <person name="Pitluck S."/>
            <person name="Peters L."/>
            <person name="Munk A."/>
            <person name="Detter J.C."/>
            <person name="Han C."/>
            <person name="Tapia R."/>
            <person name="Land M."/>
            <person name="Hauser L."/>
            <person name="Kyrpides N."/>
            <person name="Ivanova N."/>
            <person name="Ovchinnikova G."/>
            <person name="Pagani I."/>
            <person name="Mead D."/>
            <person name="Brumm P."/>
            <person name="Woyke T."/>
        </authorList>
    </citation>
    <scope>NUCLEOTIDE SEQUENCE [LARGE SCALE GENOMIC DNA]</scope>
    <source>
        <strain evidence="5">ATCC 13127 / NRRL B-14078</strain>
    </source>
</reference>
<proteinExistence type="predicted"/>
<evidence type="ECO:0000259" key="2">
    <source>
        <dbReference type="Pfam" id="PF01757"/>
    </source>
</evidence>
<keyword evidence="1" id="KW-1133">Transmembrane helix</keyword>
<feature type="transmembrane region" description="Helical" evidence="1">
    <location>
        <begin position="167"/>
        <end position="183"/>
    </location>
</feature>
<feature type="transmembrane region" description="Helical" evidence="1">
    <location>
        <begin position="55"/>
        <end position="75"/>
    </location>
</feature>
<keyword evidence="1" id="KW-0472">Membrane</keyword>
<dbReference type="SUPFAM" id="SSF52266">
    <property type="entry name" value="SGNH hydrolase"/>
    <property type="match status" value="1"/>
</dbReference>
<dbReference type="GO" id="GO:0016020">
    <property type="term" value="C:membrane"/>
    <property type="evidence" value="ECO:0007669"/>
    <property type="project" value="TreeGrafter"/>
</dbReference>
<organism evidence="4 5">
    <name type="scientific">Cellulomonas gilvus (strain ATCC 13127 / NRRL B-14078)</name>
    <name type="common">Cellvibrio gilvus</name>
    <dbReference type="NCBI Taxonomy" id="593907"/>
    <lineage>
        <taxon>Bacteria</taxon>
        <taxon>Bacillati</taxon>
        <taxon>Actinomycetota</taxon>
        <taxon>Actinomycetes</taxon>
        <taxon>Micrococcales</taxon>
        <taxon>Cellulomonadaceae</taxon>
        <taxon>Cellulomonas</taxon>
    </lineage>
</organism>
<dbReference type="InterPro" id="IPR002656">
    <property type="entry name" value="Acyl_transf_3_dom"/>
</dbReference>
<gene>
    <name evidence="4" type="ordered locus">Celgi_2259</name>
</gene>
<dbReference type="STRING" id="593907.Celgi_2259"/>
<name>F8A101_CELGA</name>
<dbReference type="OrthoDB" id="3404679at2"/>
<feature type="transmembrane region" description="Helical" evidence="1">
    <location>
        <begin position="382"/>
        <end position="401"/>
    </location>
</feature>
<feature type="domain" description="Acyltransferase 3" evidence="2">
    <location>
        <begin position="31"/>
        <end position="356"/>
    </location>
</feature>
<evidence type="ECO:0000256" key="1">
    <source>
        <dbReference type="SAM" id="Phobius"/>
    </source>
</evidence>
<evidence type="ECO:0000313" key="5">
    <source>
        <dbReference type="Proteomes" id="UP000000485"/>
    </source>
</evidence>
<keyword evidence="4" id="KW-0808">Transferase</keyword>
<feature type="transmembrane region" description="Helical" evidence="1">
    <location>
        <begin position="96"/>
        <end position="117"/>
    </location>
</feature>
<dbReference type="Proteomes" id="UP000000485">
    <property type="component" value="Chromosome"/>
</dbReference>